<reference evidence="1" key="2">
    <citation type="submission" date="2025-09" db="UniProtKB">
        <authorList>
            <consortium name="Ensembl"/>
        </authorList>
    </citation>
    <scope>IDENTIFICATION</scope>
</reference>
<organism evidence="1 2">
    <name type="scientific">Cyclopterus lumpus</name>
    <name type="common">Lumpsucker</name>
    <dbReference type="NCBI Taxonomy" id="8103"/>
    <lineage>
        <taxon>Eukaryota</taxon>
        <taxon>Metazoa</taxon>
        <taxon>Chordata</taxon>
        <taxon>Craniata</taxon>
        <taxon>Vertebrata</taxon>
        <taxon>Euteleostomi</taxon>
        <taxon>Actinopterygii</taxon>
        <taxon>Neopterygii</taxon>
        <taxon>Teleostei</taxon>
        <taxon>Neoteleostei</taxon>
        <taxon>Acanthomorphata</taxon>
        <taxon>Eupercaria</taxon>
        <taxon>Perciformes</taxon>
        <taxon>Cottioidei</taxon>
        <taxon>Cottales</taxon>
        <taxon>Cyclopteridae</taxon>
        <taxon>Cyclopterus</taxon>
    </lineage>
</organism>
<evidence type="ECO:0000313" key="1">
    <source>
        <dbReference type="Ensembl" id="ENSCLMP00005035277.1"/>
    </source>
</evidence>
<proteinExistence type="predicted"/>
<keyword evidence="2" id="KW-1185">Reference proteome</keyword>
<sequence length="76" mass="8182">LQVEQMLLCCSVGGGGMPASLLTTVCFSSIRKRIPQQPCSHQKGAAHKPPSTIFSFTPKHVQTTMIYLPENGGKPL</sequence>
<evidence type="ECO:0000313" key="2">
    <source>
        <dbReference type="Proteomes" id="UP000694565"/>
    </source>
</evidence>
<dbReference type="Proteomes" id="UP000694565">
    <property type="component" value="Unplaced"/>
</dbReference>
<reference evidence="1" key="1">
    <citation type="submission" date="2025-08" db="UniProtKB">
        <authorList>
            <consortium name="Ensembl"/>
        </authorList>
    </citation>
    <scope>IDENTIFICATION</scope>
</reference>
<protein>
    <submittedName>
        <fullName evidence="1">Uncharacterized protein</fullName>
    </submittedName>
</protein>
<accession>A0A8C3A2U9</accession>
<dbReference type="Ensembl" id="ENSCLMT00005036703.1">
    <property type="protein sequence ID" value="ENSCLMP00005035277.1"/>
    <property type="gene ID" value="ENSCLMG00005016838.1"/>
</dbReference>
<name>A0A8C3A2U9_CYCLU</name>
<dbReference type="AlphaFoldDB" id="A0A8C3A2U9"/>